<dbReference type="Proteomes" id="UP000005777">
    <property type="component" value="Unassembled WGS sequence"/>
</dbReference>
<dbReference type="EMBL" id="ADCX01000002">
    <property type="protein sequence ID" value="EFG26623.1"/>
    <property type="molecule type" value="Genomic_DNA"/>
</dbReference>
<evidence type="ECO:0000256" key="2">
    <source>
        <dbReference type="SAM" id="Phobius"/>
    </source>
</evidence>
<reference evidence="4 5" key="1">
    <citation type="submission" date="2012-01" db="EMBL/GenBank/DDBJ databases">
        <title>The Genome Sequence of Scardovia inopinata F0304.</title>
        <authorList>
            <consortium name="The Broad Institute Genome Sequencing Platform"/>
            <person name="Ward D."/>
            <person name="Earl A."/>
            <person name="Feldgarden M."/>
            <person name="Gevers D."/>
            <person name="Young S."/>
            <person name="Zeng Q."/>
            <person name="Koehrsen M."/>
            <person name="Alvarado L."/>
            <person name="Berlin A.M."/>
            <person name="Borenstein D."/>
            <person name="Chapman S.B."/>
            <person name="Chen Z."/>
            <person name="Engels R."/>
            <person name="Freedman E."/>
            <person name="Gellesch M."/>
            <person name="Goldberg J."/>
            <person name="Griggs A."/>
            <person name="Gujja S."/>
            <person name="Heilman E.R."/>
            <person name="Heiman D.I."/>
            <person name="Hepburn T.A."/>
            <person name="Howarth C."/>
            <person name="Jen D."/>
            <person name="Larson L."/>
            <person name="Mehta T."/>
            <person name="Park D."/>
            <person name="Pearson M."/>
            <person name="Richards J."/>
            <person name="Roberts A."/>
            <person name="Saif S."/>
            <person name="Shea T.D."/>
            <person name="Shenoy N."/>
            <person name="Sisk P."/>
            <person name="Stolte C."/>
            <person name="Sykes S.N."/>
            <person name="Walk T."/>
            <person name="White J."/>
            <person name="Yandava C."/>
            <person name="Izard J."/>
            <person name="Baranova O.V."/>
            <person name="Blanton J.M."/>
            <person name="Tanner A.C."/>
            <person name="Dewhirst F."/>
            <person name="Haas B."/>
            <person name="Nusbaum C."/>
            <person name="Birren B."/>
        </authorList>
    </citation>
    <scope>NUCLEOTIDE SEQUENCE [LARGE SCALE GENOMIC DNA]</scope>
    <source>
        <strain evidence="4 5">F0304</strain>
    </source>
</reference>
<gene>
    <name evidence="4" type="ORF">HMPREF9020_00248</name>
</gene>
<dbReference type="InterPro" id="IPR026870">
    <property type="entry name" value="Zinc_ribbon_dom"/>
</dbReference>
<evidence type="ECO:0000313" key="4">
    <source>
        <dbReference type="EMBL" id="EFG26623.1"/>
    </source>
</evidence>
<accession>W5IHY5</accession>
<feature type="transmembrane region" description="Helical" evidence="2">
    <location>
        <begin position="173"/>
        <end position="195"/>
    </location>
</feature>
<sequence>MTAYEKGSKMTCPQCGSQVPNGATVCPNCGSPLNGTPSQSATGTSADSASLPQTNNQQTYNQPGNQQPSNQQPGPEQPWQQPAFQSQNGQPGQTGQYPTGNGQYPNANGQTNPNPTSNGQVPQNQTPNGQYPTGQYPTGQYPTGQVPAGQMQTGQVYAQQAPTDPKTKRRNKIIIIVIAVVAVLALIIGGVFAALKSNAPTPEKTIKSYLTALSEGNFDQANNMTVSSALPKTRDLMTSEMGKKTTTRISNTDISMTGNDTARVSYKVGERYGTAIVKVTPEGKTMGFFNNYKISQPLVAQISVTMPQQDGNITVNDKSFKQSIFTVSDKTTTIVSSDSSYTTFYTAVATYKVDAYPGMYTVSINDSNIYEKASIDDVAYTLSTSSSTYSETMRPTVKDSFSSSLLSSVKSSINSCVSRTEPTADNCGFINLKEEDLNKNGKPSSDVTRSLTSSLESLRVTANLSTGRLATNTIFSRLKFTSKEGDKEYLNQWIKFAPATGKFSMEGSTPKVTLDSSYDSTKNSVTGTAYRP</sequence>
<evidence type="ECO:0000256" key="1">
    <source>
        <dbReference type="SAM" id="MobiDB-lite"/>
    </source>
</evidence>
<feature type="compositionally biased region" description="Polar residues" evidence="1">
    <location>
        <begin position="31"/>
        <end position="51"/>
    </location>
</feature>
<evidence type="ECO:0000313" key="5">
    <source>
        <dbReference type="Proteomes" id="UP000005777"/>
    </source>
</evidence>
<keyword evidence="2" id="KW-1133">Transmembrane helix</keyword>
<comment type="caution">
    <text evidence="4">The sequence shown here is derived from an EMBL/GenBank/DDBJ whole genome shotgun (WGS) entry which is preliminary data.</text>
</comment>
<keyword evidence="5" id="KW-1185">Reference proteome</keyword>
<proteinExistence type="predicted"/>
<organism evidence="4 5">
    <name type="scientific">Scardovia inopinata F0304</name>
    <dbReference type="NCBI Taxonomy" id="641146"/>
    <lineage>
        <taxon>Bacteria</taxon>
        <taxon>Bacillati</taxon>
        <taxon>Actinomycetota</taxon>
        <taxon>Actinomycetes</taxon>
        <taxon>Bifidobacteriales</taxon>
        <taxon>Bifidobacteriaceae</taxon>
        <taxon>Scardovia</taxon>
    </lineage>
</organism>
<feature type="region of interest" description="Disordered" evidence="1">
    <location>
        <begin position="508"/>
        <end position="532"/>
    </location>
</feature>
<dbReference type="eggNOG" id="ENOG5031YKQ">
    <property type="taxonomic scope" value="Bacteria"/>
</dbReference>
<feature type="compositionally biased region" description="Low complexity" evidence="1">
    <location>
        <begin position="52"/>
        <end position="104"/>
    </location>
</feature>
<feature type="region of interest" description="Disordered" evidence="1">
    <location>
        <begin position="23"/>
        <end position="148"/>
    </location>
</feature>
<name>W5IHY5_SCAIO</name>
<keyword evidence="2" id="KW-0472">Membrane</keyword>
<dbReference type="RefSeq" id="WP_006292587.1">
    <property type="nucleotide sequence ID" value="NZ_GG770225.1"/>
</dbReference>
<evidence type="ECO:0000259" key="3">
    <source>
        <dbReference type="Pfam" id="PF13240"/>
    </source>
</evidence>
<dbReference type="HOGENOM" id="CLU_511792_0_0_11"/>
<keyword evidence="2" id="KW-0812">Transmembrane</keyword>
<dbReference type="Pfam" id="PF13240">
    <property type="entry name" value="Zn_Ribbon_1"/>
    <property type="match status" value="1"/>
</dbReference>
<protein>
    <recommendedName>
        <fullName evidence="3">Zinc-ribbon domain-containing protein</fullName>
    </recommendedName>
</protein>
<feature type="compositionally biased region" description="Polar residues" evidence="1">
    <location>
        <begin position="105"/>
        <end position="143"/>
    </location>
</feature>
<feature type="domain" description="Zinc-ribbon" evidence="3">
    <location>
        <begin position="12"/>
        <end position="33"/>
    </location>
</feature>
<dbReference type="AlphaFoldDB" id="W5IHY5"/>